<name>A0ACB8U9A8_9APHY</name>
<accession>A0ACB8U9A8</accession>
<comment type="caution">
    <text evidence="1">The sequence shown here is derived from an EMBL/GenBank/DDBJ whole genome shotgun (WGS) entry which is preliminary data.</text>
</comment>
<organism evidence="1 2">
    <name type="scientific">Irpex rosettiformis</name>
    <dbReference type="NCBI Taxonomy" id="378272"/>
    <lineage>
        <taxon>Eukaryota</taxon>
        <taxon>Fungi</taxon>
        <taxon>Dikarya</taxon>
        <taxon>Basidiomycota</taxon>
        <taxon>Agaricomycotina</taxon>
        <taxon>Agaricomycetes</taxon>
        <taxon>Polyporales</taxon>
        <taxon>Irpicaceae</taxon>
        <taxon>Irpex</taxon>
    </lineage>
</organism>
<reference evidence="1" key="1">
    <citation type="journal article" date="2021" name="Environ. Microbiol.">
        <title>Gene family expansions and transcriptome signatures uncover fungal adaptations to wood decay.</title>
        <authorList>
            <person name="Hage H."/>
            <person name="Miyauchi S."/>
            <person name="Viragh M."/>
            <person name="Drula E."/>
            <person name="Min B."/>
            <person name="Chaduli D."/>
            <person name="Navarro D."/>
            <person name="Favel A."/>
            <person name="Norest M."/>
            <person name="Lesage-Meessen L."/>
            <person name="Balint B."/>
            <person name="Merenyi Z."/>
            <person name="de Eugenio L."/>
            <person name="Morin E."/>
            <person name="Martinez A.T."/>
            <person name="Baldrian P."/>
            <person name="Stursova M."/>
            <person name="Martinez M.J."/>
            <person name="Novotny C."/>
            <person name="Magnuson J.K."/>
            <person name="Spatafora J.W."/>
            <person name="Maurice S."/>
            <person name="Pangilinan J."/>
            <person name="Andreopoulos W."/>
            <person name="LaButti K."/>
            <person name="Hundley H."/>
            <person name="Na H."/>
            <person name="Kuo A."/>
            <person name="Barry K."/>
            <person name="Lipzen A."/>
            <person name="Henrissat B."/>
            <person name="Riley R."/>
            <person name="Ahrendt S."/>
            <person name="Nagy L.G."/>
            <person name="Grigoriev I.V."/>
            <person name="Martin F."/>
            <person name="Rosso M.N."/>
        </authorList>
    </citation>
    <scope>NUCLEOTIDE SEQUENCE</scope>
    <source>
        <strain evidence="1">CBS 384.51</strain>
    </source>
</reference>
<sequence>MPLPESILIINPNSSSSMTAALEPLLADLKHPNLELTYYTAPSTSPASINDAETSALSASEALPDLLRYLKTSNRENSRKPRFSAYLIACYSNHPLTYTLREKVDAPVLNIFHASILQARLLARPFGIVTTGSYWVPVFEKATPEFLMGGHTKNGEVASRIEDFVGVRSTGLTAVELHSTPQEEVHRRVSEATADLVGNGAEVILMGCAGMSGMEEAVRAGARSRGKEVSVVDGVRAGVVLLEGLVRAQKL</sequence>
<dbReference type="Proteomes" id="UP001055072">
    <property type="component" value="Unassembled WGS sequence"/>
</dbReference>
<evidence type="ECO:0000313" key="2">
    <source>
        <dbReference type="Proteomes" id="UP001055072"/>
    </source>
</evidence>
<proteinExistence type="predicted"/>
<protein>
    <submittedName>
        <fullName evidence="1">Asp/Glu/hydantoin racemase</fullName>
    </submittedName>
</protein>
<gene>
    <name evidence="1" type="ORF">BDY19DRAFT_739145</name>
</gene>
<keyword evidence="2" id="KW-1185">Reference proteome</keyword>
<dbReference type="EMBL" id="MU274907">
    <property type="protein sequence ID" value="KAI0090830.1"/>
    <property type="molecule type" value="Genomic_DNA"/>
</dbReference>
<evidence type="ECO:0000313" key="1">
    <source>
        <dbReference type="EMBL" id="KAI0090830.1"/>
    </source>
</evidence>